<keyword evidence="2" id="KW-1185">Reference proteome</keyword>
<evidence type="ECO:0000313" key="2">
    <source>
        <dbReference type="Proteomes" id="UP000250241"/>
    </source>
</evidence>
<sequence length="176" mass="20721">MMLGTYYIGYEGIRKSALTWQGLRWGLAQGYISRADILRYASDRLKEDSSDLEYELYQCKPDHTYRIDGILAELAQHEDSPELTDPDPGSTDPRHALWLYLLLKHVYEHRKNFDDPLGEVEILHADFGYPEDVTPFVRYMPPTDYDPSTYTRQENIDKLYALWEAYLREAKTRFEV</sequence>
<dbReference type="AlphaFoldDB" id="A0A2Z5QY67"/>
<dbReference type="EMBL" id="AP017895">
    <property type="protein sequence ID" value="BAV87286.1"/>
    <property type="molecule type" value="Genomic_DNA"/>
</dbReference>
<organism evidence="1 2">
    <name type="scientific">Rothia aeria</name>
    <dbReference type="NCBI Taxonomy" id="172042"/>
    <lineage>
        <taxon>Bacteria</taxon>
        <taxon>Bacillati</taxon>
        <taxon>Actinomycetota</taxon>
        <taxon>Actinomycetes</taxon>
        <taxon>Micrococcales</taxon>
        <taxon>Micrococcaceae</taxon>
        <taxon>Rothia</taxon>
    </lineage>
</organism>
<reference evidence="1 2" key="1">
    <citation type="submission" date="2016-10" db="EMBL/GenBank/DDBJ databases">
        <title>Genome sequence of Rothia aeria strain JCM11412.</title>
        <authorList>
            <person name="Nambu T."/>
        </authorList>
    </citation>
    <scope>NUCLEOTIDE SEQUENCE [LARGE SCALE GENOMIC DNA]</scope>
    <source>
        <strain evidence="1 2">JCM 11412</strain>
    </source>
</reference>
<dbReference type="KEGG" id="raj:RA11412_0987"/>
<gene>
    <name evidence="1" type="ORF">RA11412_0987</name>
</gene>
<accession>A0A2Z5QY67</accession>
<dbReference type="Pfam" id="PF10004">
    <property type="entry name" value="DUF2247"/>
    <property type="match status" value="1"/>
</dbReference>
<dbReference type="GeneID" id="93861442"/>
<dbReference type="InterPro" id="IPR016630">
    <property type="entry name" value="UCP015278"/>
</dbReference>
<dbReference type="RefSeq" id="WP_128087495.1">
    <property type="nucleotide sequence ID" value="NZ_CP068102.1"/>
</dbReference>
<protein>
    <submittedName>
        <fullName evidence="1">Unnamed protein product</fullName>
    </submittedName>
</protein>
<evidence type="ECO:0000313" key="1">
    <source>
        <dbReference type="EMBL" id="BAV87286.1"/>
    </source>
</evidence>
<proteinExistence type="predicted"/>
<dbReference type="Proteomes" id="UP000250241">
    <property type="component" value="Chromosome"/>
</dbReference>
<name>A0A2Z5QY67_9MICC</name>
<dbReference type="PIRSF" id="PIRSF015278">
    <property type="entry name" value="UCP015278"/>
    <property type="match status" value="1"/>
</dbReference>